<evidence type="ECO:0000313" key="2">
    <source>
        <dbReference type="Proteomes" id="UP000036367"/>
    </source>
</evidence>
<sequence length="86" mass="8971">MVRGGWNHPSLSHVLRTHYRLRLIGNGWATSTRVTVAGAGVAAAHDCGTTAIGDASVAASTSTTISASCVDIHCKQHCCCESKNHP</sequence>
<comment type="caution">
    <text evidence="1">The sequence shown here is derived from an EMBL/GenBank/DDBJ whole genome shotgun (WGS) entry which is preliminary data.</text>
</comment>
<evidence type="ECO:0000313" key="1">
    <source>
        <dbReference type="EMBL" id="KLU07266.1"/>
    </source>
</evidence>
<proteinExistence type="predicted"/>
<accession>A0A0J1BL54</accession>
<name>A0A0J1BL54_RHOIS</name>
<reference evidence="1" key="1">
    <citation type="submission" date="2015-05" db="EMBL/GenBank/DDBJ databases">
        <title>Permanent draft genome of Rhodopirellula islandicus K833.</title>
        <authorList>
            <person name="Kizina J."/>
            <person name="Richter M."/>
            <person name="Glockner F.O."/>
            <person name="Harder J."/>
        </authorList>
    </citation>
    <scope>NUCLEOTIDE SEQUENCE [LARGE SCALE GENOMIC DNA]</scope>
    <source>
        <strain evidence="1">K833</strain>
    </source>
</reference>
<dbReference type="Proteomes" id="UP000036367">
    <property type="component" value="Unassembled WGS sequence"/>
</dbReference>
<keyword evidence="2" id="KW-1185">Reference proteome</keyword>
<gene>
    <name evidence="1" type="ORF">RISK_001067</name>
</gene>
<protein>
    <submittedName>
        <fullName evidence="1">Uncharacterized protein</fullName>
    </submittedName>
</protein>
<organism evidence="1 2">
    <name type="scientific">Rhodopirellula islandica</name>
    <dbReference type="NCBI Taxonomy" id="595434"/>
    <lineage>
        <taxon>Bacteria</taxon>
        <taxon>Pseudomonadati</taxon>
        <taxon>Planctomycetota</taxon>
        <taxon>Planctomycetia</taxon>
        <taxon>Pirellulales</taxon>
        <taxon>Pirellulaceae</taxon>
        <taxon>Rhodopirellula</taxon>
    </lineage>
</organism>
<dbReference type="EMBL" id="LECT01000007">
    <property type="protein sequence ID" value="KLU07266.1"/>
    <property type="molecule type" value="Genomic_DNA"/>
</dbReference>
<dbReference type="AlphaFoldDB" id="A0A0J1BL54"/>